<dbReference type="PROSITE" id="PS50949">
    <property type="entry name" value="HTH_GNTR"/>
    <property type="match status" value="1"/>
</dbReference>
<comment type="caution">
    <text evidence="6">The sequence shown here is derived from an EMBL/GenBank/DDBJ whole genome shotgun (WGS) entry which is preliminary data.</text>
</comment>
<dbReference type="Gene3D" id="1.20.120.530">
    <property type="entry name" value="GntR ligand-binding domain-like"/>
    <property type="match status" value="1"/>
</dbReference>
<dbReference type="Pfam" id="PF07729">
    <property type="entry name" value="FCD"/>
    <property type="match status" value="1"/>
</dbReference>
<evidence type="ECO:0000259" key="5">
    <source>
        <dbReference type="PROSITE" id="PS50949"/>
    </source>
</evidence>
<dbReference type="SMART" id="SM00345">
    <property type="entry name" value="HTH_GNTR"/>
    <property type="match status" value="1"/>
</dbReference>
<feature type="region of interest" description="Disordered" evidence="4">
    <location>
        <begin position="1"/>
        <end position="38"/>
    </location>
</feature>
<dbReference type="PANTHER" id="PTHR43537:SF45">
    <property type="entry name" value="GNTR FAMILY REGULATORY PROTEIN"/>
    <property type="match status" value="1"/>
</dbReference>
<dbReference type="SMART" id="SM00895">
    <property type="entry name" value="FCD"/>
    <property type="match status" value="1"/>
</dbReference>
<organism evidence="6 7">
    <name type="scientific">Azohydromonas lata</name>
    <dbReference type="NCBI Taxonomy" id="45677"/>
    <lineage>
        <taxon>Bacteria</taxon>
        <taxon>Pseudomonadati</taxon>
        <taxon>Pseudomonadota</taxon>
        <taxon>Betaproteobacteria</taxon>
        <taxon>Burkholderiales</taxon>
        <taxon>Sphaerotilaceae</taxon>
        <taxon>Azohydromonas</taxon>
    </lineage>
</organism>
<gene>
    <name evidence="6" type="ORF">SM757_09705</name>
</gene>
<keyword evidence="7" id="KW-1185">Reference proteome</keyword>
<dbReference type="InterPro" id="IPR011711">
    <property type="entry name" value="GntR_C"/>
</dbReference>
<dbReference type="InterPro" id="IPR036388">
    <property type="entry name" value="WH-like_DNA-bd_sf"/>
</dbReference>
<evidence type="ECO:0000256" key="2">
    <source>
        <dbReference type="ARBA" id="ARBA00023125"/>
    </source>
</evidence>
<dbReference type="SUPFAM" id="SSF46785">
    <property type="entry name" value="Winged helix' DNA-binding domain"/>
    <property type="match status" value="1"/>
</dbReference>
<dbReference type="Pfam" id="PF00392">
    <property type="entry name" value="GntR"/>
    <property type="match status" value="1"/>
</dbReference>
<evidence type="ECO:0000256" key="1">
    <source>
        <dbReference type="ARBA" id="ARBA00023015"/>
    </source>
</evidence>
<name>A0ABU5IEA2_9BURK</name>
<dbReference type="RefSeq" id="WP_322465282.1">
    <property type="nucleotide sequence ID" value="NZ_JAXOJX010000012.1"/>
</dbReference>
<reference evidence="6 7" key="1">
    <citation type="submission" date="2023-11" db="EMBL/GenBank/DDBJ databases">
        <title>Draft genome of Azohydromonas lata strain H1 (DSM1123), a polyhydroxyalkanoate producer.</title>
        <authorList>
            <person name="Traversa D."/>
            <person name="D'Addabbo P."/>
            <person name="Pazzani C."/>
            <person name="Manzari C."/>
            <person name="Chiara M."/>
            <person name="Scrascia M."/>
        </authorList>
    </citation>
    <scope>NUCLEOTIDE SEQUENCE [LARGE SCALE GENOMIC DNA]</scope>
    <source>
        <strain evidence="6 7">H1</strain>
    </source>
</reference>
<feature type="domain" description="HTH gntR-type" evidence="5">
    <location>
        <begin position="53"/>
        <end position="120"/>
    </location>
</feature>
<dbReference type="PANTHER" id="PTHR43537">
    <property type="entry name" value="TRANSCRIPTIONAL REGULATOR, GNTR FAMILY"/>
    <property type="match status" value="1"/>
</dbReference>
<dbReference type="InterPro" id="IPR000524">
    <property type="entry name" value="Tscrpt_reg_HTH_GntR"/>
</dbReference>
<dbReference type="SUPFAM" id="SSF48008">
    <property type="entry name" value="GntR ligand-binding domain-like"/>
    <property type="match status" value="1"/>
</dbReference>
<evidence type="ECO:0000313" key="7">
    <source>
        <dbReference type="Proteomes" id="UP001293718"/>
    </source>
</evidence>
<protein>
    <submittedName>
        <fullName evidence="6">GntR family transcriptional regulator</fullName>
    </submittedName>
</protein>
<dbReference type="InterPro" id="IPR036390">
    <property type="entry name" value="WH_DNA-bd_sf"/>
</dbReference>
<keyword evidence="2" id="KW-0238">DNA-binding</keyword>
<evidence type="ECO:0000256" key="3">
    <source>
        <dbReference type="ARBA" id="ARBA00023163"/>
    </source>
</evidence>
<dbReference type="CDD" id="cd07377">
    <property type="entry name" value="WHTH_GntR"/>
    <property type="match status" value="1"/>
</dbReference>
<accession>A0ABU5IEA2</accession>
<dbReference type="PRINTS" id="PR00035">
    <property type="entry name" value="HTHGNTR"/>
</dbReference>
<evidence type="ECO:0000256" key="4">
    <source>
        <dbReference type="SAM" id="MobiDB-lite"/>
    </source>
</evidence>
<dbReference type="Gene3D" id="1.10.10.10">
    <property type="entry name" value="Winged helix-like DNA-binding domain superfamily/Winged helix DNA-binding domain"/>
    <property type="match status" value="1"/>
</dbReference>
<evidence type="ECO:0000313" key="6">
    <source>
        <dbReference type="EMBL" id="MDZ5456845.1"/>
    </source>
</evidence>
<sequence>MSAVEGQTAIRRRRGRPSAAAQREAVNPLHSDVAESGDSALDLGGPIELGSGRPIRQEVHERLRNAILNVKLLPGSAVSENEIAGHMQVSRTPVREAMQRLSLEGMIQVVPQVGTFVARMDLERIREALFMREAVECTAMMRLPATLPRDELDALKTCVSRQRAAGRRGDVATVLECDEWFHRRLLELAGVPGAWRYVLEARELHRRVRVLAQSRPDAPQRSQEQHAAIVTELSAGRPAAAADVLREHIRMNVRFAEEIANRNPNYFTATAPRQA</sequence>
<keyword evidence="3" id="KW-0804">Transcription</keyword>
<keyword evidence="1" id="KW-0805">Transcription regulation</keyword>
<dbReference type="Proteomes" id="UP001293718">
    <property type="component" value="Unassembled WGS sequence"/>
</dbReference>
<dbReference type="EMBL" id="JAXOJX010000012">
    <property type="protein sequence ID" value="MDZ5456845.1"/>
    <property type="molecule type" value="Genomic_DNA"/>
</dbReference>
<proteinExistence type="predicted"/>
<dbReference type="InterPro" id="IPR008920">
    <property type="entry name" value="TF_FadR/GntR_C"/>
</dbReference>